<protein>
    <submittedName>
        <fullName evidence="1">Uncharacterized protein</fullName>
    </submittedName>
</protein>
<dbReference type="AlphaFoldDB" id="A0A978UHN1"/>
<proteinExistence type="predicted"/>
<gene>
    <name evidence="1" type="ORF">FEM48_Zijuj11G0075600</name>
</gene>
<sequence>MTKSGSSQLSQNLAIVNNVPQDFYNAFVLSGIVSNLIHRLSADAISVNTKSNSVSDGVIKTDDVFDIHYLLILLPSEPVSNLPTVESIEALPTDFASISKASDA</sequence>
<dbReference type="Proteomes" id="UP000813462">
    <property type="component" value="Unassembled WGS sequence"/>
</dbReference>
<comment type="caution">
    <text evidence="1">The sequence shown here is derived from an EMBL/GenBank/DDBJ whole genome shotgun (WGS) entry which is preliminary data.</text>
</comment>
<organism evidence="1 2">
    <name type="scientific">Ziziphus jujuba var. spinosa</name>
    <dbReference type="NCBI Taxonomy" id="714518"/>
    <lineage>
        <taxon>Eukaryota</taxon>
        <taxon>Viridiplantae</taxon>
        <taxon>Streptophyta</taxon>
        <taxon>Embryophyta</taxon>
        <taxon>Tracheophyta</taxon>
        <taxon>Spermatophyta</taxon>
        <taxon>Magnoliopsida</taxon>
        <taxon>eudicotyledons</taxon>
        <taxon>Gunneridae</taxon>
        <taxon>Pentapetalae</taxon>
        <taxon>rosids</taxon>
        <taxon>fabids</taxon>
        <taxon>Rosales</taxon>
        <taxon>Rhamnaceae</taxon>
        <taxon>Paliureae</taxon>
        <taxon>Ziziphus</taxon>
    </lineage>
</organism>
<evidence type="ECO:0000313" key="1">
    <source>
        <dbReference type="EMBL" id="KAH7514312.1"/>
    </source>
</evidence>
<evidence type="ECO:0000313" key="2">
    <source>
        <dbReference type="Proteomes" id="UP000813462"/>
    </source>
</evidence>
<dbReference type="EMBL" id="JAEACU010000011">
    <property type="protein sequence ID" value="KAH7514312.1"/>
    <property type="molecule type" value="Genomic_DNA"/>
</dbReference>
<reference evidence="1" key="1">
    <citation type="journal article" date="2021" name="Front. Plant Sci.">
        <title>Chromosome-Scale Genome Assembly for Chinese Sour Jujube and Insights Into Its Genome Evolution and Domestication Signature.</title>
        <authorList>
            <person name="Shen L.-Y."/>
            <person name="Luo H."/>
            <person name="Wang X.-L."/>
            <person name="Wang X.-M."/>
            <person name="Qiu X.-J."/>
            <person name="Liu H."/>
            <person name="Zhou S.-S."/>
            <person name="Jia K.-H."/>
            <person name="Nie S."/>
            <person name="Bao Y.-T."/>
            <person name="Zhang R.-G."/>
            <person name="Yun Q.-Z."/>
            <person name="Chai Y.-H."/>
            <person name="Lu J.-Y."/>
            <person name="Li Y."/>
            <person name="Zhao S.-W."/>
            <person name="Mao J.-F."/>
            <person name="Jia S.-G."/>
            <person name="Mao Y.-M."/>
        </authorList>
    </citation>
    <scope>NUCLEOTIDE SEQUENCE</scope>
    <source>
        <strain evidence="1">AT0</strain>
        <tissue evidence="1">Leaf</tissue>
    </source>
</reference>
<name>A0A978UHN1_ZIZJJ</name>
<accession>A0A978UHN1</accession>